<name>A0A423MK40_PSEFL</name>
<dbReference type="Proteomes" id="UP000285378">
    <property type="component" value="Unassembled WGS sequence"/>
</dbReference>
<dbReference type="AlphaFoldDB" id="A0A423MK40"/>
<evidence type="ECO:0008006" key="3">
    <source>
        <dbReference type="Google" id="ProtNLM"/>
    </source>
</evidence>
<sequence length="262" mass="29248">MHICAFATQSINHKAQTLKLTEKILDEISNQGSEIAKKYSVPLLVFDAEKTKPQTATGLLLETQRGTVLVTSAHVFEGYLELKDAGRFQAGMRGKVIKNLKDRIRLSKTQDVGFALLTDDEVAGTGFPVYPKSGVSQEPPQKLDLVAYSGFPGCWKEVLANIGMRLTALTCLAAVETVEDDQFSVRMDEERYELAQNSIRHLEDAGGISGAPVFSLFDFWKSKRRQPLLIGFIFEGYVWSETDHKHYAVPLKALQEIADFEF</sequence>
<organism evidence="1 2">
    <name type="scientific">Pseudomonas fluorescens</name>
    <dbReference type="NCBI Taxonomy" id="294"/>
    <lineage>
        <taxon>Bacteria</taxon>
        <taxon>Pseudomonadati</taxon>
        <taxon>Pseudomonadota</taxon>
        <taxon>Gammaproteobacteria</taxon>
        <taxon>Pseudomonadales</taxon>
        <taxon>Pseudomonadaceae</taxon>
        <taxon>Pseudomonas</taxon>
    </lineage>
</organism>
<protein>
    <recommendedName>
        <fullName evidence="3">Serine protease</fullName>
    </recommendedName>
</protein>
<comment type="caution">
    <text evidence="1">The sequence shown here is derived from an EMBL/GenBank/DDBJ whole genome shotgun (WGS) entry which is preliminary data.</text>
</comment>
<reference evidence="1 2" key="1">
    <citation type="submission" date="2016-10" db="EMBL/GenBank/DDBJ databases">
        <title>Comparative genome analysis of multiple Pseudomonas spp. focuses on biocontrol and plant growth promoting traits.</title>
        <authorList>
            <person name="Tao X.-Y."/>
            <person name="Taylor C.G."/>
        </authorList>
    </citation>
    <scope>NUCLEOTIDE SEQUENCE [LARGE SCALE GENOMIC DNA]</scope>
    <source>
        <strain evidence="1 2">28B5</strain>
    </source>
</reference>
<gene>
    <name evidence="1" type="ORF">BK670_03175</name>
</gene>
<proteinExistence type="predicted"/>
<evidence type="ECO:0000313" key="1">
    <source>
        <dbReference type="EMBL" id="RON84921.1"/>
    </source>
</evidence>
<evidence type="ECO:0000313" key="2">
    <source>
        <dbReference type="Proteomes" id="UP000285378"/>
    </source>
</evidence>
<accession>A0A423MK40</accession>
<dbReference type="EMBL" id="MOBX01000003">
    <property type="protein sequence ID" value="RON84921.1"/>
    <property type="molecule type" value="Genomic_DNA"/>
</dbReference>